<organism evidence="4 5">
    <name type="scientific">Sungouiella intermedia</name>
    <dbReference type="NCBI Taxonomy" id="45354"/>
    <lineage>
        <taxon>Eukaryota</taxon>
        <taxon>Fungi</taxon>
        <taxon>Dikarya</taxon>
        <taxon>Ascomycota</taxon>
        <taxon>Saccharomycotina</taxon>
        <taxon>Pichiomycetes</taxon>
        <taxon>Metschnikowiaceae</taxon>
        <taxon>Sungouiella</taxon>
    </lineage>
</organism>
<feature type="region of interest" description="Disordered" evidence="1">
    <location>
        <begin position="81"/>
        <end position="100"/>
    </location>
</feature>
<dbReference type="EMBL" id="LT635758">
    <property type="protein sequence ID" value="SGZ51439.1"/>
    <property type="molecule type" value="Genomic_DNA"/>
</dbReference>
<name>A0A1L0BIV1_9ASCO</name>
<dbReference type="Pfam" id="PF04426">
    <property type="entry name" value="Bul1_C"/>
    <property type="match status" value="2"/>
</dbReference>
<dbReference type="PANTHER" id="PTHR31904:SF1">
    <property type="entry name" value="BYPASS OF STOP CODON PROTEIN 5-RELATED"/>
    <property type="match status" value="1"/>
</dbReference>
<feature type="domain" description="Bul1 N-terminal" evidence="2">
    <location>
        <begin position="19"/>
        <end position="443"/>
    </location>
</feature>
<feature type="region of interest" description="Disordered" evidence="1">
    <location>
        <begin position="49"/>
        <end position="74"/>
    </location>
</feature>
<reference evidence="4 5" key="1">
    <citation type="submission" date="2016-10" db="EMBL/GenBank/DDBJ databases">
        <authorList>
            <person name="de Groot N.N."/>
        </authorList>
    </citation>
    <scope>NUCLEOTIDE SEQUENCE [LARGE SCALE GENOMIC DNA]</scope>
    <source>
        <strain evidence="4 5">CBS 141442</strain>
    </source>
</reference>
<feature type="compositionally biased region" description="Polar residues" evidence="1">
    <location>
        <begin position="1"/>
        <end position="10"/>
    </location>
</feature>
<sequence length="762" mass="86070">MAERSSNGEQAASDLMLKPKQSKAGKDDPVWSILPSYYMYQSTFYGEQDPPEYVEASTTSSELDSRSNSHWSSEAHTAITTVSSSSQGHNSSHASSEQLALSSTSADSSLSGSLIVADELTTSWRETILDNVHELRNMTNSSNCYSQNLEISIHFTEEVGEPCKEPKHIDPLNFEYKQGDFLNGYVLIRNNGKNPVPFDMCYVLFEGTFMVSNPKDAKDVTPVKVRKFLEMYDFAASWNHALINRLLTDEVQPDPYCDLYDPRDGSRLCISLSKRIEPGQLYKRFFTFKIPVRLLDSECNDHNLAGHTQLPPTLGLSRKERKEWNNKHAHVDDFSFIDTATNYAVLTRFIGKAHKYNWGGNDQALKLINAKGEEFVILKEKVSYVRILQESPMLSEGEKAVNNEASRVLYQNFVNRVKESIEIGKELKKTIALLDDKSTIDISTRLAAVEAVQARAQNDAVKARQLYTRYDSMSRDTKFPVVDRKYNVVVPVIKKTVFGSSKPVGTFTILTLKSEYLLNYISPKRFRFGEKVDDAAWKIQVPLEVKFTPASILSKGNQVPEITHVSAELVVFTLKSNKRQIPVELNHDFLFSNNLTASPVDNFTHLVKKPLREYSKELCKLATELGTSNFKIEKSLVEDLSAMTNLEEKYNNLVIHDVGVIDAAGECCYTKRGVKIPWEEQSSQSFVKKFSVCVDVAKAQKKVANQSLPKPGYKSYDEFTLVPNFQTCLLSRMYYLKIRFGLSSDQLVEVKVPVSIAKMPTN</sequence>
<feature type="compositionally biased region" description="Polar residues" evidence="1">
    <location>
        <begin position="56"/>
        <end position="74"/>
    </location>
</feature>
<feature type="compositionally biased region" description="Low complexity" evidence="1">
    <location>
        <begin position="83"/>
        <end position="100"/>
    </location>
</feature>
<dbReference type="InterPro" id="IPR039634">
    <property type="entry name" value="Bul1-like"/>
</dbReference>
<dbReference type="Pfam" id="PF04425">
    <property type="entry name" value="Bul1_N"/>
    <property type="match status" value="1"/>
</dbReference>
<dbReference type="AlphaFoldDB" id="A0A1L0BIV1"/>
<feature type="domain" description="Bul1 C-terminal" evidence="3">
    <location>
        <begin position="551"/>
        <end position="653"/>
    </location>
</feature>
<evidence type="ECO:0000313" key="5">
    <source>
        <dbReference type="Proteomes" id="UP000182334"/>
    </source>
</evidence>
<dbReference type="InterPro" id="IPR022794">
    <property type="entry name" value="Bul1_C"/>
</dbReference>
<proteinExistence type="predicted"/>
<dbReference type="InterPro" id="IPR007519">
    <property type="entry name" value="Bul1_N"/>
</dbReference>
<protein>
    <submittedName>
        <fullName evidence="4">CIC11C00000001123</fullName>
    </submittedName>
</protein>
<evidence type="ECO:0000259" key="3">
    <source>
        <dbReference type="Pfam" id="PF04426"/>
    </source>
</evidence>
<dbReference type="Proteomes" id="UP000182334">
    <property type="component" value="Chromosome III"/>
</dbReference>
<feature type="domain" description="Bul1 C-terminal" evidence="3">
    <location>
        <begin position="703"/>
        <end position="758"/>
    </location>
</feature>
<evidence type="ECO:0000313" key="4">
    <source>
        <dbReference type="EMBL" id="SGZ51439.1"/>
    </source>
</evidence>
<keyword evidence="5" id="KW-1185">Reference proteome</keyword>
<dbReference type="PANTHER" id="PTHR31904">
    <property type="entry name" value="BYPASS OF STOP CODON PROTEIN 5-RELATED"/>
    <property type="match status" value="1"/>
</dbReference>
<evidence type="ECO:0000259" key="2">
    <source>
        <dbReference type="Pfam" id="PF04425"/>
    </source>
</evidence>
<dbReference type="STRING" id="45354.A0A1L0BIV1"/>
<dbReference type="OrthoDB" id="4007955at2759"/>
<gene>
    <name evidence="4" type="ORF">SAMEA4029010_CIC11G00000001123</name>
</gene>
<accession>A0A1L0BIV1</accession>
<evidence type="ECO:0000256" key="1">
    <source>
        <dbReference type="SAM" id="MobiDB-lite"/>
    </source>
</evidence>
<feature type="region of interest" description="Disordered" evidence="1">
    <location>
        <begin position="1"/>
        <end position="30"/>
    </location>
</feature>